<evidence type="ECO:0000259" key="1">
    <source>
        <dbReference type="SMART" id="SM00782"/>
    </source>
</evidence>
<dbReference type="SUPFAM" id="SSF82057">
    <property type="entry name" value="Prokaryotic SH3-related domain"/>
    <property type="match status" value="1"/>
</dbReference>
<dbReference type="PANTHER" id="PTHR30305:SF3">
    <property type="entry name" value="PROTEIN YJDM"/>
    <property type="match status" value="1"/>
</dbReference>
<dbReference type="InterPro" id="IPR013991">
    <property type="entry name" value="PhnaA_N_proteobac"/>
</dbReference>
<dbReference type="InterPro" id="IPR013988">
    <property type="entry name" value="YjdM_C"/>
</dbReference>
<proteinExistence type="predicted"/>
<dbReference type="EMBL" id="CZQC01000055">
    <property type="protein sequence ID" value="CUS41834.1"/>
    <property type="molecule type" value="Genomic_DNA"/>
</dbReference>
<dbReference type="SMART" id="SM00782">
    <property type="entry name" value="PhnA_Zn_Ribbon"/>
    <property type="match status" value="1"/>
</dbReference>
<reference evidence="2" key="1">
    <citation type="submission" date="2015-10" db="EMBL/GenBank/DDBJ databases">
        <authorList>
            <person name="Gilbert D.G."/>
        </authorList>
    </citation>
    <scope>NUCLEOTIDE SEQUENCE</scope>
</reference>
<protein>
    <submittedName>
        <fullName evidence="2">Alkylphosphonate utilization operon protein PhnA</fullName>
    </submittedName>
</protein>
<name>A0A160TF48_9ZZZZ</name>
<accession>A0A160TF48</accession>
<sequence>MSLEETLSQRSNGACELCTSTNNLTAYQVPPESALASMDNNILVCDTCAGQITSGDLDANHWRCLNDSMWSQVPAVQVAAFRLLTKLSTESWAQDALEMMYLDEDTRKWAETSLAAEHREVTLDSNGAALAAGDNVTLIKDLDVKGANFTAKRGTVVRGISLSDNPLHIEGRVNGSRIVIIAAYCKKA</sequence>
<evidence type="ECO:0000313" key="2">
    <source>
        <dbReference type="EMBL" id="CUS41834.1"/>
    </source>
</evidence>
<dbReference type="PANTHER" id="PTHR30305">
    <property type="entry name" value="PROTEIN YJDM-RELATED"/>
    <property type="match status" value="1"/>
</dbReference>
<gene>
    <name evidence="2" type="ORF">MGWOODY_Tha2578</name>
</gene>
<dbReference type="Pfam" id="PF03831">
    <property type="entry name" value="YjdM"/>
    <property type="match status" value="1"/>
</dbReference>
<dbReference type="Gene3D" id="2.30.30.40">
    <property type="entry name" value="SH3 Domains"/>
    <property type="match status" value="1"/>
</dbReference>
<organism evidence="2">
    <name type="scientific">hydrothermal vent metagenome</name>
    <dbReference type="NCBI Taxonomy" id="652676"/>
    <lineage>
        <taxon>unclassified sequences</taxon>
        <taxon>metagenomes</taxon>
        <taxon>ecological metagenomes</taxon>
    </lineage>
</organism>
<dbReference type="AlphaFoldDB" id="A0A160TF48"/>
<feature type="domain" description="PhnA protein N-terminal proteobacterial" evidence="1">
    <location>
        <begin position="6"/>
        <end position="53"/>
    </location>
</feature>